<evidence type="ECO:0000256" key="3">
    <source>
        <dbReference type="SAM" id="MobiDB-lite"/>
    </source>
</evidence>
<keyword evidence="4" id="KW-1133">Transmembrane helix</keyword>
<keyword evidence="6" id="KW-1185">Reference proteome</keyword>
<protein>
    <recommendedName>
        <fullName evidence="7">Prolyl 4-hydroxylase alpha subunit domain-containing protein</fullName>
    </recommendedName>
</protein>
<keyword evidence="4" id="KW-0812">Transmembrane</keyword>
<feature type="transmembrane region" description="Helical" evidence="4">
    <location>
        <begin position="92"/>
        <end position="110"/>
    </location>
</feature>
<feature type="region of interest" description="Disordered" evidence="3">
    <location>
        <begin position="20"/>
        <end position="72"/>
    </location>
</feature>
<dbReference type="Proteomes" id="UP000285060">
    <property type="component" value="Unassembled WGS sequence"/>
</dbReference>
<keyword evidence="1" id="KW-0479">Metal-binding</keyword>
<dbReference type="GO" id="GO:0005783">
    <property type="term" value="C:endoplasmic reticulum"/>
    <property type="evidence" value="ECO:0007669"/>
    <property type="project" value="TreeGrafter"/>
</dbReference>
<dbReference type="InterPro" id="IPR045054">
    <property type="entry name" value="P4HA-like"/>
</dbReference>
<evidence type="ECO:0000256" key="2">
    <source>
        <dbReference type="ARBA" id="ARBA00023004"/>
    </source>
</evidence>
<dbReference type="GO" id="GO:0004656">
    <property type="term" value="F:procollagen-proline 4-dioxygenase activity"/>
    <property type="evidence" value="ECO:0007669"/>
    <property type="project" value="TreeGrafter"/>
</dbReference>
<evidence type="ECO:0000256" key="4">
    <source>
        <dbReference type="SAM" id="Phobius"/>
    </source>
</evidence>
<dbReference type="PANTHER" id="PTHR10869">
    <property type="entry name" value="PROLYL 4-HYDROXYLASE ALPHA SUBUNIT"/>
    <property type="match status" value="1"/>
</dbReference>
<accession>A0A418AL34</accession>
<comment type="caution">
    <text evidence="5">The sequence shown here is derived from an EMBL/GenBank/DDBJ whole genome shotgun (WGS) entry which is preliminary data.</text>
</comment>
<dbReference type="Gene3D" id="2.60.120.620">
    <property type="entry name" value="q2cbj1_9rhob like domain"/>
    <property type="match status" value="2"/>
</dbReference>
<evidence type="ECO:0008006" key="7">
    <source>
        <dbReference type="Google" id="ProtNLM"/>
    </source>
</evidence>
<dbReference type="VEuPathDB" id="FungiDB:H310_09296"/>
<evidence type="ECO:0000256" key="1">
    <source>
        <dbReference type="ARBA" id="ARBA00022723"/>
    </source>
</evidence>
<dbReference type="AlphaFoldDB" id="A0A418AL34"/>
<name>A0A418AL34_9STRA</name>
<dbReference type="EMBL" id="QUSY01001342">
    <property type="protein sequence ID" value="RHY25269.1"/>
    <property type="molecule type" value="Genomic_DNA"/>
</dbReference>
<evidence type="ECO:0000313" key="5">
    <source>
        <dbReference type="EMBL" id="RHY25269.1"/>
    </source>
</evidence>
<feature type="compositionally biased region" description="Basic and acidic residues" evidence="3">
    <location>
        <begin position="20"/>
        <end position="30"/>
    </location>
</feature>
<reference evidence="5 6" key="1">
    <citation type="submission" date="2018-08" db="EMBL/GenBank/DDBJ databases">
        <title>Aphanomyces genome sequencing and annotation.</title>
        <authorList>
            <person name="Minardi D."/>
            <person name="Oidtmann B."/>
            <person name="Van Der Giezen M."/>
            <person name="Studholme D.J."/>
        </authorList>
    </citation>
    <scope>NUCLEOTIDE SEQUENCE [LARGE SCALE GENOMIC DNA]</scope>
    <source>
        <strain evidence="5 6">NJM0002</strain>
    </source>
</reference>
<evidence type="ECO:0000313" key="6">
    <source>
        <dbReference type="Proteomes" id="UP000285060"/>
    </source>
</evidence>
<proteinExistence type="predicted"/>
<keyword evidence="4" id="KW-0472">Membrane</keyword>
<organism evidence="5 6">
    <name type="scientific">Aphanomyces invadans</name>
    <dbReference type="NCBI Taxonomy" id="157072"/>
    <lineage>
        <taxon>Eukaryota</taxon>
        <taxon>Sar</taxon>
        <taxon>Stramenopiles</taxon>
        <taxon>Oomycota</taxon>
        <taxon>Saprolegniomycetes</taxon>
        <taxon>Saprolegniales</taxon>
        <taxon>Verrucalvaceae</taxon>
        <taxon>Aphanomyces</taxon>
    </lineage>
</organism>
<sequence length="817" mass="92068">MHPRKVQYLSRIPMSAAEEKAAALKAKEAAKAAASGDESESDSDNATDGASTTPGTRDNEDITGQPEPESPVKLSQKLLARNELSKKVQTNFSLRMVLLPIVAALAMAVYKVKVDGVKFNPRALLSITNSSSKFSPGMFDFVGSKYASDVVHITTRKLLPEDDAALCAGWTPQIVSHEHGHVEAALLHADTLRQENKVLLLLNGHDTGLYYHWNKESDDCLHALTTAAATALGADPDYFPNGLRLYNSMGNPIATAAELDVERLAYILTDFQIWVWPGVRVGYVRRIENVTMTTISLSPLVFDCEGFFTLDEANAIIEYGSKSLSRSPVDSPDAVDGYHADRTSNTAFLADNRFTRDFRHRSARLARLPSPSFVERMQLVRYEAGQFFRKHEDYFESKDFLGKKNEALKDYKTWAEWAARQIDTLMEERRQDVDSADDTSSVVPSMFQPGGPLYPNPSDKVTWQIEWLKLFLEESERTNFFEDKADVEWGKWIIENVENRAHGIVDILLESRGYMLPYMIQAWEKKSGLPSLKYNIPKGPVSGVTHYFRWIRWLKERIQDLGEAAPPHVRPTGTDYPSFRSKFQTKLARYILEDHSVEELTALWGSSEWAEWLVAHEKDTDVILDGARQFVPIFHAAVDAWTRRTGASDVAELFAYTPPVHVEHFEPNRFVTLFLYLNDVEEGGETVFPYSKERLVTNIERQGMDECSEGLAVPPKKLHMSLFYGQTWDNKLEPKSLHGGCPPAKGVKCTQPVPTTMTSSFAVSSWCQLVHLERRRRRGVQRLGFWRLIRSSSCAQAIYGNSDVKIPTSAPVPSWDG</sequence>
<dbReference type="GO" id="GO:0046872">
    <property type="term" value="F:metal ion binding"/>
    <property type="evidence" value="ECO:0007669"/>
    <property type="project" value="UniProtKB-KW"/>
</dbReference>
<gene>
    <name evidence="5" type="ORF">DYB32_008420</name>
</gene>
<keyword evidence="2" id="KW-0408">Iron</keyword>
<dbReference type="PANTHER" id="PTHR10869:SF226">
    <property type="entry name" value="PROLYL 4-HYDROXYLASE ALPHA SUBUNIT DOMAIN-CONTAINING PROTEIN"/>
    <property type="match status" value="1"/>
</dbReference>